<dbReference type="EMBL" id="CP036278">
    <property type="protein sequence ID" value="QDU55369.1"/>
    <property type="molecule type" value="Genomic_DNA"/>
</dbReference>
<feature type="signal peptide" evidence="1">
    <location>
        <begin position="1"/>
        <end position="24"/>
    </location>
</feature>
<dbReference type="AlphaFoldDB" id="A0A518AKW2"/>
<proteinExistence type="predicted"/>
<dbReference type="KEGG" id="amuc:Pan181_15580"/>
<feature type="chain" id="PRO_5022012823" description="Caspase domain protein" evidence="1">
    <location>
        <begin position="25"/>
        <end position="518"/>
    </location>
</feature>
<keyword evidence="1" id="KW-0732">Signal</keyword>
<name>A0A518AKW2_9BACT</name>
<dbReference type="OrthoDB" id="7064038at2"/>
<evidence type="ECO:0008006" key="4">
    <source>
        <dbReference type="Google" id="ProtNLM"/>
    </source>
</evidence>
<evidence type="ECO:0000313" key="3">
    <source>
        <dbReference type="Proteomes" id="UP000315750"/>
    </source>
</evidence>
<organism evidence="2 3">
    <name type="scientific">Aeoliella mucimassa</name>
    <dbReference type="NCBI Taxonomy" id="2527972"/>
    <lineage>
        <taxon>Bacteria</taxon>
        <taxon>Pseudomonadati</taxon>
        <taxon>Planctomycetota</taxon>
        <taxon>Planctomycetia</taxon>
        <taxon>Pirellulales</taxon>
        <taxon>Lacipirellulaceae</taxon>
        <taxon>Aeoliella</taxon>
    </lineage>
</organism>
<evidence type="ECO:0000256" key="1">
    <source>
        <dbReference type="SAM" id="SignalP"/>
    </source>
</evidence>
<dbReference type="Proteomes" id="UP000315750">
    <property type="component" value="Chromosome"/>
</dbReference>
<dbReference type="RefSeq" id="WP_145246238.1">
    <property type="nucleotide sequence ID" value="NZ_CP036278.1"/>
</dbReference>
<protein>
    <recommendedName>
        <fullName evidence="4">Caspase domain protein</fullName>
    </recommendedName>
</protein>
<evidence type="ECO:0000313" key="2">
    <source>
        <dbReference type="EMBL" id="QDU55369.1"/>
    </source>
</evidence>
<accession>A0A518AKW2</accession>
<gene>
    <name evidence="2" type="ORF">Pan181_15580</name>
</gene>
<sequence precursor="true">MRSPACFWLLLMISGWLMISDTLADDHFLTIGGGYDPQGNQVSLERNVEFFRQVLAEQRPDDPAHTVFFADGDDDHRDLQYRDPSFECSPGRRIAIELFGDADDLDIAYRNHSLSNVTGSTSPGVISNYLEQLGRRVEGDDRLIVYATAHGGSGDEKTPHNTSVYTWNHRRFSAAEFSNWLGKLPEETPVVLVMVQCYAGGFAHTMFNEADPTKGIARQLRAGFFAQVHDRPAAGCTPGVNEESYQEYSSFFWAAIAGHDRLGSTIDKVDIDSDGVTSFAEAHAYAVCESETVDIPIRTSDAYLDYFSTDGNSIETQYHRDRKTNEPRRLPLPELQKLEGSLPALLEQADPVDRYIVECISKKLSLDLDGNVSQVKQALNRVRRDMQRARRSSSRTTGNYRRTRDRVLAEVRREWPELDSDLSPMLASLMAERADEFEKKVTSMLAYKSMVRLAEEKSKADEAVLNYRKDEALVLRLDRTLKRIVLSINLPKVGSPQVVNRYKELLALESSSLAAGSP</sequence>
<keyword evidence="3" id="KW-1185">Reference proteome</keyword>
<reference evidence="2 3" key="1">
    <citation type="submission" date="2019-02" db="EMBL/GenBank/DDBJ databases">
        <title>Deep-cultivation of Planctomycetes and their phenomic and genomic characterization uncovers novel biology.</title>
        <authorList>
            <person name="Wiegand S."/>
            <person name="Jogler M."/>
            <person name="Boedeker C."/>
            <person name="Pinto D."/>
            <person name="Vollmers J."/>
            <person name="Rivas-Marin E."/>
            <person name="Kohn T."/>
            <person name="Peeters S.H."/>
            <person name="Heuer A."/>
            <person name="Rast P."/>
            <person name="Oberbeckmann S."/>
            <person name="Bunk B."/>
            <person name="Jeske O."/>
            <person name="Meyerdierks A."/>
            <person name="Storesund J.E."/>
            <person name="Kallscheuer N."/>
            <person name="Luecker S."/>
            <person name="Lage O.M."/>
            <person name="Pohl T."/>
            <person name="Merkel B.J."/>
            <person name="Hornburger P."/>
            <person name="Mueller R.-W."/>
            <person name="Bruemmer F."/>
            <person name="Labrenz M."/>
            <person name="Spormann A.M."/>
            <person name="Op den Camp H."/>
            <person name="Overmann J."/>
            <person name="Amann R."/>
            <person name="Jetten M.S.M."/>
            <person name="Mascher T."/>
            <person name="Medema M.H."/>
            <person name="Devos D.P."/>
            <person name="Kaster A.-K."/>
            <person name="Ovreas L."/>
            <person name="Rohde M."/>
            <person name="Galperin M.Y."/>
            <person name="Jogler C."/>
        </authorList>
    </citation>
    <scope>NUCLEOTIDE SEQUENCE [LARGE SCALE GENOMIC DNA]</scope>
    <source>
        <strain evidence="2 3">Pan181</strain>
    </source>
</reference>